<protein>
    <submittedName>
        <fullName evidence="1">Uncharacterized protein</fullName>
    </submittedName>
</protein>
<dbReference type="Proteomes" id="UP000238350">
    <property type="component" value="Unassembled WGS sequence"/>
</dbReference>
<dbReference type="AlphaFoldDB" id="A0A2T0FLT8"/>
<name>A0A2T0FLT8_9ASCO</name>
<dbReference type="GeneID" id="36517305"/>
<gene>
    <name evidence="1" type="ORF">B9G98_03557</name>
</gene>
<keyword evidence="2" id="KW-1185">Reference proteome</keyword>
<reference evidence="1 2" key="1">
    <citation type="submission" date="2017-04" db="EMBL/GenBank/DDBJ databases">
        <title>Genome sequencing of [Candida] sorbophila.</title>
        <authorList>
            <person name="Ahn J.O."/>
        </authorList>
    </citation>
    <scope>NUCLEOTIDE SEQUENCE [LARGE SCALE GENOMIC DNA]</scope>
    <source>
        <strain evidence="1 2">DS02</strain>
    </source>
</reference>
<comment type="caution">
    <text evidence="1">The sequence shown here is derived from an EMBL/GenBank/DDBJ whole genome shotgun (WGS) entry which is preliminary data.</text>
</comment>
<accession>A0A2T0FLT8</accession>
<dbReference type="EMBL" id="NDIQ01000022">
    <property type="protein sequence ID" value="PRT55937.1"/>
    <property type="molecule type" value="Genomic_DNA"/>
</dbReference>
<proteinExistence type="predicted"/>
<dbReference type="OrthoDB" id="4085733at2759"/>
<organism evidence="1 2">
    <name type="scientific">Wickerhamiella sorbophila</name>
    <dbReference type="NCBI Taxonomy" id="45607"/>
    <lineage>
        <taxon>Eukaryota</taxon>
        <taxon>Fungi</taxon>
        <taxon>Dikarya</taxon>
        <taxon>Ascomycota</taxon>
        <taxon>Saccharomycotina</taxon>
        <taxon>Dipodascomycetes</taxon>
        <taxon>Dipodascales</taxon>
        <taxon>Trichomonascaceae</taxon>
        <taxon>Wickerhamiella</taxon>
    </lineage>
</organism>
<sequence length="88" mass="9459">MDSASINQVFNELYIPGSPKDEPKKVPAVAPSLIMQDKTTDATHHLSCGCLGAACIHQNAWWSDKEEPIRPSLAPLRSSSAVSTISNP</sequence>
<evidence type="ECO:0000313" key="2">
    <source>
        <dbReference type="Proteomes" id="UP000238350"/>
    </source>
</evidence>
<dbReference type="RefSeq" id="XP_024665882.1">
    <property type="nucleotide sequence ID" value="XM_024810114.1"/>
</dbReference>
<evidence type="ECO:0000313" key="1">
    <source>
        <dbReference type="EMBL" id="PRT55937.1"/>
    </source>
</evidence>